<dbReference type="EMBL" id="FZOF01000019">
    <property type="protein sequence ID" value="SNT27918.1"/>
    <property type="molecule type" value="Genomic_DNA"/>
</dbReference>
<feature type="domain" description="DUF4873" evidence="2">
    <location>
        <begin position="22"/>
        <end position="111"/>
    </location>
</feature>
<name>A0A239LDC2_9ACTN</name>
<sequence>MTAHGPGPHDRHDHDHDHDHDEDGYSGPATLLVAGRALDVEVRLTGCFQPLDGRYHWYGRLAPDARLSALVAGRPVPVTVCTPHGRAEGQLSDPDLWQRLRVEGTSTPPFTAMATPGPEN</sequence>
<accession>A0A239LDC2</accession>
<evidence type="ECO:0000256" key="1">
    <source>
        <dbReference type="SAM" id="MobiDB-lite"/>
    </source>
</evidence>
<protein>
    <recommendedName>
        <fullName evidence="2">DUF4873 domain-containing protein</fullName>
    </recommendedName>
</protein>
<proteinExistence type="predicted"/>
<dbReference type="AlphaFoldDB" id="A0A239LDC2"/>
<reference evidence="3 4" key="1">
    <citation type="submission" date="2017-06" db="EMBL/GenBank/DDBJ databases">
        <authorList>
            <person name="Kim H.J."/>
            <person name="Triplett B.A."/>
        </authorList>
    </citation>
    <scope>NUCLEOTIDE SEQUENCE [LARGE SCALE GENOMIC DNA]</scope>
    <source>
        <strain evidence="3 4">CGMCC 4.1858</strain>
    </source>
</reference>
<organism evidence="3 4">
    <name type="scientific">Actinacidiphila glaucinigra</name>
    <dbReference type="NCBI Taxonomy" id="235986"/>
    <lineage>
        <taxon>Bacteria</taxon>
        <taxon>Bacillati</taxon>
        <taxon>Actinomycetota</taxon>
        <taxon>Actinomycetes</taxon>
        <taxon>Kitasatosporales</taxon>
        <taxon>Streptomycetaceae</taxon>
        <taxon>Actinacidiphila</taxon>
    </lineage>
</organism>
<keyword evidence="4" id="KW-1185">Reference proteome</keyword>
<dbReference type="Proteomes" id="UP000198280">
    <property type="component" value="Unassembled WGS sequence"/>
</dbReference>
<dbReference type="InterPro" id="IPR032371">
    <property type="entry name" value="DUF4873"/>
</dbReference>
<gene>
    <name evidence="3" type="ORF">SAMN05216252_11940</name>
</gene>
<feature type="region of interest" description="Disordered" evidence="1">
    <location>
        <begin position="1"/>
        <end position="28"/>
    </location>
</feature>
<feature type="compositionally biased region" description="Basic and acidic residues" evidence="1">
    <location>
        <begin position="7"/>
        <end position="23"/>
    </location>
</feature>
<dbReference type="RefSeq" id="WP_089226902.1">
    <property type="nucleotide sequence ID" value="NZ_FZOF01000019.1"/>
</dbReference>
<evidence type="ECO:0000259" key="2">
    <source>
        <dbReference type="Pfam" id="PF16170"/>
    </source>
</evidence>
<evidence type="ECO:0000313" key="4">
    <source>
        <dbReference type="Proteomes" id="UP000198280"/>
    </source>
</evidence>
<dbReference type="OrthoDB" id="3683556at2"/>
<evidence type="ECO:0000313" key="3">
    <source>
        <dbReference type="EMBL" id="SNT27918.1"/>
    </source>
</evidence>
<dbReference type="Pfam" id="PF16170">
    <property type="entry name" value="DUF4873"/>
    <property type="match status" value="1"/>
</dbReference>